<dbReference type="InterPro" id="IPR050987">
    <property type="entry name" value="AtrR-like"/>
</dbReference>
<organism evidence="4 5">
    <name type="scientific">Hapsidospora chrysogenum (strain ATCC 11550 / CBS 779.69 / DSM 880 / IAM 14645 / JCM 23072 / IMI 49137)</name>
    <name type="common">Acremonium chrysogenum</name>
    <dbReference type="NCBI Taxonomy" id="857340"/>
    <lineage>
        <taxon>Eukaryota</taxon>
        <taxon>Fungi</taxon>
        <taxon>Dikarya</taxon>
        <taxon>Ascomycota</taxon>
        <taxon>Pezizomycotina</taxon>
        <taxon>Sordariomycetes</taxon>
        <taxon>Hypocreomycetidae</taxon>
        <taxon>Hypocreales</taxon>
        <taxon>Bionectriaceae</taxon>
        <taxon>Hapsidospora</taxon>
    </lineage>
</organism>
<feature type="region of interest" description="Disordered" evidence="2">
    <location>
        <begin position="559"/>
        <end position="616"/>
    </location>
</feature>
<dbReference type="GO" id="GO:0003700">
    <property type="term" value="F:DNA-binding transcription factor activity"/>
    <property type="evidence" value="ECO:0007669"/>
    <property type="project" value="InterPro"/>
</dbReference>
<dbReference type="GO" id="GO:0003677">
    <property type="term" value="F:DNA binding"/>
    <property type="evidence" value="ECO:0007669"/>
    <property type="project" value="InterPro"/>
</dbReference>
<dbReference type="HOGENOM" id="CLU_017443_2_0_1"/>
<name>A0A086T0J7_HAPC1</name>
<sequence>MAAAQSPHSLSEPSNFSPGHSAATSWKRKRSDIHEPTALEYGFMRDTGEHGSARFVGSSSGIHFIRNVHLRLARRSANRACPSGGPDSSNGSRQLGELVPGEDDQLRRKTAYNYVKSEPLWKDGEISIDEEKPPSFDQLVKWSKSYFEAWHPILPFLHGPEVLRIFEDVSKSGISSLHRLDRSIIRSVLSISLADSRQGSPLGEAIPSSFLFSTVDDAVSCSQFALCQPASIRATQAALSIQLFLISMLCLNAASRLGGLIVRMAFHLGLHRCPTRYPFFTGEEASRRRRIFWCLYCCERFLSQSLGLPLDIRDDDVDVCYPGEEIHGVASGEDGNDKRLQLLTYMTKHAKIRGLILELRNKSVNARRDTVDRAIVVQTELAKWSNEIQDAVEDADLAGGHDEGSVPNISTSHRLVLLLSKYESTISLNRPMMASDPSSPLWSSAMQACISAAKSICITMKRYSSGNNASRDGTGRTLAAPMLWPAFIWATWISAFVLAYAAFEHQMPLSSALRHIESSKEALRHIATRDTSWPEYCLSAIDELTSAVKELLQAHEHENGGLVQTHERDVSTNEDSQNSTYRVDRSRVQGPRSTPVQAHYPEHDETDGSGASPVIVGSAGLAKGISEQSLRGAEPLQRPSIWPRDTQGFSIRPNYDPSQASTILQPAWASQLTTPGVENGTFAGEVAYDSAEAPTVPVPGEGQESMMWYDQLFDSSFSVIDNPFLAAAQFDPSVDPTWSYPR</sequence>
<protein>
    <submittedName>
        <fullName evidence="4">Transcriptional activator protein-like protein</fullName>
    </submittedName>
</protein>
<dbReference type="STRING" id="857340.A0A086T0J7"/>
<evidence type="ECO:0000313" key="4">
    <source>
        <dbReference type="EMBL" id="KFH42879.1"/>
    </source>
</evidence>
<evidence type="ECO:0000259" key="3">
    <source>
        <dbReference type="SMART" id="SM00906"/>
    </source>
</evidence>
<dbReference type="Proteomes" id="UP000029964">
    <property type="component" value="Unassembled WGS sequence"/>
</dbReference>
<evidence type="ECO:0000256" key="2">
    <source>
        <dbReference type="SAM" id="MobiDB-lite"/>
    </source>
</evidence>
<reference evidence="5" key="1">
    <citation type="journal article" date="2014" name="Genome Announc.">
        <title>Genome sequence and annotation of Acremonium chrysogenum, producer of the beta-lactam antibiotic cephalosporin C.</title>
        <authorList>
            <person name="Terfehr D."/>
            <person name="Dahlmann T.A."/>
            <person name="Specht T."/>
            <person name="Zadra I."/>
            <person name="Kuernsteiner H."/>
            <person name="Kueck U."/>
        </authorList>
    </citation>
    <scope>NUCLEOTIDE SEQUENCE [LARGE SCALE GENOMIC DNA]</scope>
    <source>
        <strain evidence="5">ATCC 11550 / CBS 779.69 / DSM 880 / IAM 14645 / JCM 23072 / IMI 49137</strain>
    </source>
</reference>
<feature type="compositionally biased region" description="Polar residues" evidence="2">
    <location>
        <begin position="1"/>
        <end position="24"/>
    </location>
</feature>
<dbReference type="PANTHER" id="PTHR46910">
    <property type="entry name" value="TRANSCRIPTION FACTOR PDR1"/>
    <property type="match status" value="1"/>
</dbReference>
<dbReference type="EMBL" id="JPKY01000083">
    <property type="protein sequence ID" value="KFH42879.1"/>
    <property type="molecule type" value="Genomic_DNA"/>
</dbReference>
<comment type="caution">
    <text evidence="4">The sequence shown here is derived from an EMBL/GenBank/DDBJ whole genome shotgun (WGS) entry which is preliminary data.</text>
</comment>
<proteinExistence type="predicted"/>
<dbReference type="SMART" id="SM00906">
    <property type="entry name" value="Fungal_trans"/>
    <property type="match status" value="1"/>
</dbReference>
<feature type="region of interest" description="Disordered" evidence="2">
    <location>
        <begin position="1"/>
        <end position="31"/>
    </location>
</feature>
<dbReference type="CDD" id="cd12148">
    <property type="entry name" value="fungal_TF_MHR"/>
    <property type="match status" value="1"/>
</dbReference>
<dbReference type="GO" id="GO:0008270">
    <property type="term" value="F:zinc ion binding"/>
    <property type="evidence" value="ECO:0007669"/>
    <property type="project" value="InterPro"/>
</dbReference>
<evidence type="ECO:0000313" key="5">
    <source>
        <dbReference type="Proteomes" id="UP000029964"/>
    </source>
</evidence>
<dbReference type="GO" id="GO:0006351">
    <property type="term" value="P:DNA-templated transcription"/>
    <property type="evidence" value="ECO:0007669"/>
    <property type="project" value="InterPro"/>
</dbReference>
<dbReference type="Pfam" id="PF04082">
    <property type="entry name" value="Fungal_trans"/>
    <property type="match status" value="1"/>
</dbReference>
<feature type="region of interest" description="Disordered" evidence="2">
    <location>
        <begin position="78"/>
        <end position="99"/>
    </location>
</feature>
<keyword evidence="5" id="KW-1185">Reference proteome</keyword>
<feature type="compositionally biased region" description="Basic and acidic residues" evidence="2">
    <location>
        <begin position="559"/>
        <end position="571"/>
    </location>
</feature>
<dbReference type="InterPro" id="IPR007219">
    <property type="entry name" value="XnlR_reg_dom"/>
</dbReference>
<evidence type="ECO:0000256" key="1">
    <source>
        <dbReference type="ARBA" id="ARBA00023242"/>
    </source>
</evidence>
<keyword evidence="1" id="KW-0539">Nucleus</keyword>
<accession>A0A086T0J7</accession>
<dbReference type="AlphaFoldDB" id="A0A086T0J7"/>
<gene>
    <name evidence="4" type="ORF">ACRE_063930</name>
</gene>
<feature type="domain" description="Xylanolytic transcriptional activator regulatory" evidence="3">
    <location>
        <begin position="254"/>
        <end position="328"/>
    </location>
</feature>
<dbReference type="PANTHER" id="PTHR46910:SF9">
    <property type="entry name" value="MISCELLANEOUS ZN(II)2CYS6 TRANSCRIPTION FACTOR (EUROFUNG)"/>
    <property type="match status" value="1"/>
</dbReference>
<dbReference type="OrthoDB" id="3266505at2759"/>